<dbReference type="Proteomes" id="UP000590511">
    <property type="component" value="Unassembled WGS sequence"/>
</dbReference>
<dbReference type="Gene3D" id="3.90.550.10">
    <property type="entry name" value="Spore Coat Polysaccharide Biosynthesis Protein SpsA, Chain A"/>
    <property type="match status" value="1"/>
</dbReference>
<dbReference type="CDD" id="cd00761">
    <property type="entry name" value="Glyco_tranf_GTA_type"/>
    <property type="match status" value="1"/>
</dbReference>
<proteinExistence type="predicted"/>
<dbReference type="EMBL" id="JACHNC010000002">
    <property type="protein sequence ID" value="MBB4755303.1"/>
    <property type="molecule type" value="Genomic_DNA"/>
</dbReference>
<name>A0A7W7HRC7_9ACTN</name>
<comment type="caution">
    <text evidence="2">The sequence shown here is derived from an EMBL/GenBank/DDBJ whole genome shotgun (WGS) entry which is preliminary data.</text>
</comment>
<dbReference type="EMBL" id="BOMP01000192">
    <property type="protein sequence ID" value="GIE46201.1"/>
    <property type="molecule type" value="Genomic_DNA"/>
</dbReference>
<gene>
    <name evidence="1" type="ORF">Alo02nite_90990</name>
    <name evidence="2" type="ORF">BJ964_009574</name>
</gene>
<dbReference type="AlphaFoldDB" id="A0A7W7HRC7"/>
<dbReference type="Proteomes" id="UP000631312">
    <property type="component" value="Unassembled WGS sequence"/>
</dbReference>
<reference evidence="1 4" key="2">
    <citation type="submission" date="2021-01" db="EMBL/GenBank/DDBJ databases">
        <title>Whole genome shotgun sequence of Actinoplanes lobatus NBRC 12513.</title>
        <authorList>
            <person name="Komaki H."/>
            <person name="Tamura T."/>
        </authorList>
    </citation>
    <scope>NUCLEOTIDE SEQUENCE [LARGE SCALE GENOMIC DNA]</scope>
    <source>
        <strain evidence="1 4">NBRC 12513</strain>
    </source>
</reference>
<evidence type="ECO:0000313" key="1">
    <source>
        <dbReference type="EMBL" id="GIE46201.1"/>
    </source>
</evidence>
<dbReference type="RefSeq" id="WP_188127609.1">
    <property type="nucleotide sequence ID" value="NZ_BOMP01000192.1"/>
</dbReference>
<organism evidence="2 3">
    <name type="scientific">Actinoplanes lobatus</name>
    <dbReference type="NCBI Taxonomy" id="113568"/>
    <lineage>
        <taxon>Bacteria</taxon>
        <taxon>Bacillati</taxon>
        <taxon>Actinomycetota</taxon>
        <taxon>Actinomycetes</taxon>
        <taxon>Micromonosporales</taxon>
        <taxon>Micromonosporaceae</taxon>
        <taxon>Actinoplanes</taxon>
    </lineage>
</organism>
<accession>A0A7W7HRC7</accession>
<reference evidence="2 3" key="1">
    <citation type="submission" date="2020-08" db="EMBL/GenBank/DDBJ databases">
        <title>Sequencing the genomes of 1000 actinobacteria strains.</title>
        <authorList>
            <person name="Klenk H.-P."/>
        </authorList>
    </citation>
    <scope>NUCLEOTIDE SEQUENCE [LARGE SCALE GENOMIC DNA]</scope>
    <source>
        <strain evidence="2 3">DSM 43150</strain>
    </source>
</reference>
<evidence type="ECO:0008006" key="5">
    <source>
        <dbReference type="Google" id="ProtNLM"/>
    </source>
</evidence>
<evidence type="ECO:0000313" key="3">
    <source>
        <dbReference type="Proteomes" id="UP000590511"/>
    </source>
</evidence>
<sequence>MAETVEGSVVVGYLDPGSWSACFGLSYRDLCLYDAASSQRIIRPGGTELRAVTGAGGIAVNRNKVARDFLDNTDGEWLWFVDSDMGFAPDTVDRLVKSADPGLRPVMGGLCFAALRRKPAEGRTMYAERFLIQPTVYEFIQADDEVGFRPIVDYPRDQVMPVAGTGAACLLIHRSALEAVRARHGDAWFEPIVHPTGLKGRPRTFSEDLSFCIRLQAVDLPVHVDTAVKTTHEKGFIYLDEETFEAQDLGG</sequence>
<evidence type="ECO:0000313" key="4">
    <source>
        <dbReference type="Proteomes" id="UP000631312"/>
    </source>
</evidence>
<keyword evidence="4" id="KW-1185">Reference proteome</keyword>
<evidence type="ECO:0000313" key="2">
    <source>
        <dbReference type="EMBL" id="MBB4755303.1"/>
    </source>
</evidence>
<protein>
    <recommendedName>
        <fullName evidence="5">Glycosyltransferase</fullName>
    </recommendedName>
</protein>
<dbReference type="SUPFAM" id="SSF53448">
    <property type="entry name" value="Nucleotide-diphospho-sugar transferases"/>
    <property type="match status" value="1"/>
</dbReference>
<dbReference type="InterPro" id="IPR029044">
    <property type="entry name" value="Nucleotide-diphossugar_trans"/>
</dbReference>